<dbReference type="Gene3D" id="2.30.30.240">
    <property type="entry name" value="PRC-barrel domain"/>
    <property type="match status" value="1"/>
</dbReference>
<name>A0ABP9LX81_9BURK</name>
<feature type="chain" id="PRO_5047084627" description="PRC-barrel domain-containing protein" evidence="1">
    <location>
        <begin position="23"/>
        <end position="128"/>
    </location>
</feature>
<dbReference type="PANTHER" id="PTHR36505">
    <property type="entry name" value="BLR1072 PROTEIN"/>
    <property type="match status" value="1"/>
</dbReference>
<accession>A0ABP9LX81</accession>
<evidence type="ECO:0000256" key="1">
    <source>
        <dbReference type="SAM" id="SignalP"/>
    </source>
</evidence>
<protein>
    <recommendedName>
        <fullName evidence="2">PRC-barrel domain-containing protein</fullName>
    </recommendedName>
</protein>
<evidence type="ECO:0000259" key="2">
    <source>
        <dbReference type="Pfam" id="PF05239"/>
    </source>
</evidence>
<dbReference type="RefSeq" id="WP_345369735.1">
    <property type="nucleotide sequence ID" value="NZ_BAABKD010000006.1"/>
</dbReference>
<proteinExistence type="predicted"/>
<gene>
    <name evidence="3" type="ORF">GCM10023337_07460</name>
</gene>
<feature type="domain" description="PRC-barrel" evidence="2">
    <location>
        <begin position="50"/>
        <end position="114"/>
    </location>
</feature>
<dbReference type="EMBL" id="BAABKD010000006">
    <property type="protein sequence ID" value="GAA5087223.1"/>
    <property type="molecule type" value="Genomic_DNA"/>
</dbReference>
<evidence type="ECO:0000313" key="4">
    <source>
        <dbReference type="Proteomes" id="UP001500227"/>
    </source>
</evidence>
<evidence type="ECO:0000313" key="3">
    <source>
        <dbReference type="EMBL" id="GAA5087223.1"/>
    </source>
</evidence>
<dbReference type="Proteomes" id="UP001500227">
    <property type="component" value="Unassembled WGS sequence"/>
</dbReference>
<feature type="signal peptide" evidence="1">
    <location>
        <begin position="1"/>
        <end position="22"/>
    </location>
</feature>
<organism evidence="3 4">
    <name type="scientific">Paenalcaligenes hermetiae</name>
    <dbReference type="NCBI Taxonomy" id="1157987"/>
    <lineage>
        <taxon>Bacteria</taxon>
        <taxon>Pseudomonadati</taxon>
        <taxon>Pseudomonadota</taxon>
        <taxon>Betaproteobacteria</taxon>
        <taxon>Burkholderiales</taxon>
        <taxon>Alcaligenaceae</taxon>
        <taxon>Paenalcaligenes</taxon>
    </lineage>
</organism>
<dbReference type="InterPro" id="IPR011033">
    <property type="entry name" value="PRC_barrel-like_sf"/>
</dbReference>
<dbReference type="SUPFAM" id="SSF50346">
    <property type="entry name" value="PRC-barrel domain"/>
    <property type="match status" value="1"/>
</dbReference>
<dbReference type="Pfam" id="PF05239">
    <property type="entry name" value="PRC"/>
    <property type="match status" value="1"/>
</dbReference>
<comment type="caution">
    <text evidence="3">The sequence shown here is derived from an EMBL/GenBank/DDBJ whole genome shotgun (WGS) entry which is preliminary data.</text>
</comment>
<keyword evidence="4" id="KW-1185">Reference proteome</keyword>
<dbReference type="PANTHER" id="PTHR36505:SF1">
    <property type="entry name" value="BLR1072 PROTEIN"/>
    <property type="match status" value="1"/>
</dbReference>
<keyword evidence="1" id="KW-0732">Signal</keyword>
<reference evidence="4" key="1">
    <citation type="journal article" date="2019" name="Int. J. Syst. Evol. Microbiol.">
        <title>The Global Catalogue of Microorganisms (GCM) 10K type strain sequencing project: providing services to taxonomists for standard genome sequencing and annotation.</title>
        <authorList>
            <consortium name="The Broad Institute Genomics Platform"/>
            <consortium name="The Broad Institute Genome Sequencing Center for Infectious Disease"/>
            <person name="Wu L."/>
            <person name="Ma J."/>
        </authorList>
    </citation>
    <scope>NUCLEOTIDE SEQUENCE [LARGE SCALE GENOMIC DNA]</scope>
    <source>
        <strain evidence="4">JCM 18423</strain>
    </source>
</reference>
<sequence length="128" mass="13892">MNKLTAITVCSLACVFGTSAFAQTTAPSAPPAPAASATQAEMVKGWGVKHNLIGKNVYNEQDEKIGDIRDVILNENGTATHYVVGVGGFLGMGEHDVSLPFNELQLVNDRFNLQGYTKERLKELPKWK</sequence>
<dbReference type="InterPro" id="IPR027275">
    <property type="entry name" value="PRC-brl_dom"/>
</dbReference>